<dbReference type="InterPro" id="IPR040457">
    <property type="entry name" value="GCP_C"/>
</dbReference>
<keyword evidence="3" id="KW-0963">Cytoplasm</keyword>
<comment type="subcellular location">
    <subcellularLocation>
        <location evidence="1">Cytoplasm</location>
        <location evidence="1">Cytoskeleton</location>
    </subcellularLocation>
</comment>
<dbReference type="AlphaFoldDB" id="A0A388K5U5"/>
<evidence type="ECO:0000256" key="3">
    <source>
        <dbReference type="ARBA" id="ARBA00022490"/>
    </source>
</evidence>
<feature type="domain" description="Gamma tubulin complex component C-terminal" evidence="7">
    <location>
        <begin position="2"/>
        <end position="137"/>
    </location>
</feature>
<evidence type="ECO:0000256" key="5">
    <source>
        <dbReference type="ARBA" id="ARBA00023212"/>
    </source>
</evidence>
<dbReference type="OMA" id="MGHAEIS"/>
<evidence type="ECO:0000256" key="2">
    <source>
        <dbReference type="ARBA" id="ARBA00010337"/>
    </source>
</evidence>
<reference evidence="8 9" key="1">
    <citation type="journal article" date="2018" name="Cell">
        <title>The Chara Genome: Secondary Complexity and Implications for Plant Terrestrialization.</title>
        <authorList>
            <person name="Nishiyama T."/>
            <person name="Sakayama H."/>
            <person name="Vries J.D."/>
            <person name="Buschmann H."/>
            <person name="Saint-Marcoux D."/>
            <person name="Ullrich K.K."/>
            <person name="Haas F.B."/>
            <person name="Vanderstraeten L."/>
            <person name="Becker D."/>
            <person name="Lang D."/>
            <person name="Vosolsobe S."/>
            <person name="Rombauts S."/>
            <person name="Wilhelmsson P.K.I."/>
            <person name="Janitza P."/>
            <person name="Kern R."/>
            <person name="Heyl A."/>
            <person name="Rumpler F."/>
            <person name="Villalobos L.I.A.C."/>
            <person name="Clay J.M."/>
            <person name="Skokan R."/>
            <person name="Toyoda A."/>
            <person name="Suzuki Y."/>
            <person name="Kagoshima H."/>
            <person name="Schijlen E."/>
            <person name="Tajeshwar N."/>
            <person name="Catarino B."/>
            <person name="Hetherington A.J."/>
            <person name="Saltykova A."/>
            <person name="Bonnot C."/>
            <person name="Breuninger H."/>
            <person name="Symeonidi A."/>
            <person name="Radhakrishnan G.V."/>
            <person name="Van Nieuwerburgh F."/>
            <person name="Deforce D."/>
            <person name="Chang C."/>
            <person name="Karol K.G."/>
            <person name="Hedrich R."/>
            <person name="Ulvskov P."/>
            <person name="Glockner G."/>
            <person name="Delwiche C.F."/>
            <person name="Petrasek J."/>
            <person name="Van de Peer Y."/>
            <person name="Friml J."/>
            <person name="Beilby M."/>
            <person name="Dolan L."/>
            <person name="Kohara Y."/>
            <person name="Sugano S."/>
            <person name="Fujiyama A."/>
            <person name="Delaux P.-M."/>
            <person name="Quint M."/>
            <person name="TheiBen G."/>
            <person name="Hagemann M."/>
            <person name="Harholt J."/>
            <person name="Dunand C."/>
            <person name="Zachgo S."/>
            <person name="Langdale J."/>
            <person name="Maumus F."/>
            <person name="Straeten D.V.D."/>
            <person name="Gould S.B."/>
            <person name="Rensing S.A."/>
        </authorList>
    </citation>
    <scope>NUCLEOTIDE SEQUENCE [LARGE SCALE GENOMIC DNA]</scope>
    <source>
        <strain evidence="8 9">S276</strain>
    </source>
</reference>
<feature type="compositionally biased region" description="Gly residues" evidence="6">
    <location>
        <begin position="62"/>
        <end position="71"/>
    </location>
</feature>
<dbReference type="EMBL" id="BFEA01000061">
    <property type="protein sequence ID" value="GBG65399.1"/>
    <property type="molecule type" value="Genomic_DNA"/>
</dbReference>
<dbReference type="Proteomes" id="UP000265515">
    <property type="component" value="Unassembled WGS sequence"/>
</dbReference>
<gene>
    <name evidence="8" type="ORF">CBR_g50760</name>
</gene>
<accession>A0A388K5U5</accession>
<evidence type="ECO:0000259" key="7">
    <source>
        <dbReference type="Pfam" id="PF04130"/>
    </source>
</evidence>
<keyword evidence="5" id="KW-0206">Cytoskeleton</keyword>
<dbReference type="OrthoDB" id="1741404at2759"/>
<dbReference type="InterPro" id="IPR042241">
    <property type="entry name" value="GCP_C_sf"/>
</dbReference>
<evidence type="ECO:0000256" key="6">
    <source>
        <dbReference type="SAM" id="MobiDB-lite"/>
    </source>
</evidence>
<comment type="similarity">
    <text evidence="2">Belongs to the TUBGCP family.</text>
</comment>
<keyword evidence="9" id="KW-1185">Reference proteome</keyword>
<dbReference type="GO" id="GO:0043015">
    <property type="term" value="F:gamma-tubulin binding"/>
    <property type="evidence" value="ECO:0007669"/>
    <property type="project" value="InterPro"/>
</dbReference>
<comment type="caution">
    <text evidence="8">The sequence shown here is derived from an EMBL/GenBank/DDBJ whole genome shotgun (WGS) entry which is preliminary data.</text>
</comment>
<dbReference type="Gene3D" id="1.20.120.1900">
    <property type="entry name" value="Gamma-tubulin complex, C-terminal domain"/>
    <property type="match status" value="1"/>
</dbReference>
<feature type="region of interest" description="Disordered" evidence="6">
    <location>
        <begin position="60"/>
        <end position="82"/>
    </location>
</feature>
<proteinExistence type="inferred from homology"/>
<evidence type="ECO:0000256" key="1">
    <source>
        <dbReference type="ARBA" id="ARBA00004245"/>
    </source>
</evidence>
<dbReference type="GO" id="GO:0005874">
    <property type="term" value="C:microtubule"/>
    <property type="evidence" value="ECO:0007669"/>
    <property type="project" value="UniProtKB-KW"/>
</dbReference>
<protein>
    <recommendedName>
        <fullName evidence="7">Gamma tubulin complex component C-terminal domain-containing protein</fullName>
    </recommendedName>
</protein>
<dbReference type="Gramene" id="GBG65399">
    <property type="protein sequence ID" value="GBG65399"/>
    <property type="gene ID" value="CBR_g50760"/>
</dbReference>
<evidence type="ECO:0000313" key="8">
    <source>
        <dbReference type="EMBL" id="GBG65399.1"/>
    </source>
</evidence>
<organism evidence="8 9">
    <name type="scientific">Chara braunii</name>
    <name type="common">Braun's stonewort</name>
    <dbReference type="NCBI Taxonomy" id="69332"/>
    <lineage>
        <taxon>Eukaryota</taxon>
        <taxon>Viridiplantae</taxon>
        <taxon>Streptophyta</taxon>
        <taxon>Charophyceae</taxon>
        <taxon>Charales</taxon>
        <taxon>Characeae</taxon>
        <taxon>Chara</taxon>
    </lineage>
</organism>
<evidence type="ECO:0000256" key="4">
    <source>
        <dbReference type="ARBA" id="ARBA00022701"/>
    </source>
</evidence>
<dbReference type="Pfam" id="PF04130">
    <property type="entry name" value="GCP_C_terminal"/>
    <property type="match status" value="1"/>
</dbReference>
<evidence type="ECO:0000313" key="9">
    <source>
        <dbReference type="Proteomes" id="UP000265515"/>
    </source>
</evidence>
<sequence>MVIRHHDEFLDRCLRECMLLMRKILSRLEKLKATCVQYVTATQWLVPMITFMDDKGGLAHLGEGGGGGGGQSSDRERQRRRRHILSVHARRSADEQSFKTTVGKLEKAFNQQLQEFVAHLSSCSHMEPYLTHLAQKLQGMGHAEISYS</sequence>
<keyword evidence="4" id="KW-0493">Microtubule</keyword>
<dbReference type="STRING" id="69332.A0A388K5U5"/>
<name>A0A388K5U5_CHABU</name>